<dbReference type="EMBL" id="LOSN02000002">
    <property type="protein sequence ID" value="PNP19620.1"/>
    <property type="molecule type" value="Genomic_DNA"/>
</dbReference>
<evidence type="ECO:0000313" key="6">
    <source>
        <dbReference type="EMBL" id="EGQ9137358.1"/>
    </source>
</evidence>
<dbReference type="GO" id="GO:0005829">
    <property type="term" value="C:cytosol"/>
    <property type="evidence" value="ECO:0007669"/>
    <property type="project" value="TreeGrafter"/>
</dbReference>
<evidence type="ECO:0000313" key="11">
    <source>
        <dbReference type="Proteomes" id="UP000532247"/>
    </source>
</evidence>
<dbReference type="InterPro" id="IPR011006">
    <property type="entry name" value="CheY-like_superfamily"/>
</dbReference>
<reference evidence="6" key="3">
    <citation type="submission" date="2019-11" db="EMBL/GenBank/DDBJ databases">
        <authorList>
            <consortium name="PulseNet: The National Subtyping Network for Foodborne Disease Surveillance"/>
            <person name="Tarr C.L."/>
            <person name="Trees E."/>
            <person name="Katz L.S."/>
            <person name="Carleton-Romer H.A."/>
            <person name="Stroika S."/>
            <person name="Kucerova Z."/>
            <person name="Roache K.F."/>
            <person name="Sabol A.L."/>
            <person name="Besser J."/>
            <person name="Gerner-Smidt P."/>
        </authorList>
    </citation>
    <scope>NUCLEOTIDE SEQUENCE</scope>
    <source>
        <strain evidence="6">PNUSAV001129</strain>
    </source>
</reference>
<dbReference type="SMART" id="SM00862">
    <property type="entry name" value="Trans_reg_C"/>
    <property type="match status" value="1"/>
</dbReference>
<feature type="domain" description="OmpR/PhoB-type" evidence="5">
    <location>
        <begin position="130"/>
        <end position="229"/>
    </location>
</feature>
<dbReference type="AlphaFoldDB" id="A0A0L7U7Z9"/>
<keyword evidence="2" id="KW-0597">Phosphoprotein</keyword>
<gene>
    <name evidence="9" type="ORF">AL553_018335</name>
    <name evidence="8" type="ORF">F0254_18785</name>
    <name evidence="6" type="ORF">GHY86_19695</name>
    <name evidence="7" type="ORF">HKB35_17990</name>
</gene>
<evidence type="ECO:0000256" key="3">
    <source>
        <dbReference type="PROSITE-ProRule" id="PRU01091"/>
    </source>
</evidence>
<dbReference type="Proteomes" id="UP000714625">
    <property type="component" value="Unassembled WGS sequence"/>
</dbReference>
<dbReference type="PANTHER" id="PTHR48111">
    <property type="entry name" value="REGULATOR OF RPOS"/>
    <property type="match status" value="1"/>
</dbReference>
<dbReference type="InterPro" id="IPR001789">
    <property type="entry name" value="Sig_transdc_resp-reg_receiver"/>
</dbReference>
<dbReference type="Pfam" id="PF00486">
    <property type="entry name" value="Trans_reg_C"/>
    <property type="match status" value="1"/>
</dbReference>
<dbReference type="GO" id="GO:0006355">
    <property type="term" value="P:regulation of DNA-templated transcription"/>
    <property type="evidence" value="ECO:0007669"/>
    <property type="project" value="InterPro"/>
</dbReference>
<accession>A0A0L7U7Z9</accession>
<reference evidence="9 10" key="1">
    <citation type="submission" date="2017-12" db="EMBL/GenBank/DDBJ databases">
        <title>FDA dAtabase for Regulatory Grade micrObial Sequences (FDA-ARGOS): Supporting development and validation of Infectious Disease Dx tests.</title>
        <authorList>
            <person name="Hoffmann M."/>
            <person name="Allard M."/>
            <person name="Evans P."/>
            <person name="Brown E."/>
            <person name="Tallon L.J."/>
            <person name="Sadzewicz L."/>
            <person name="Sengamalay N."/>
            <person name="Ott S."/>
            <person name="Godinez A."/>
            <person name="Nagaraj S."/>
            <person name="Vavikolanu K."/>
            <person name="Aluvathingal J."/>
            <person name="Nadendla S."/>
            <person name="Hobson J."/>
            <person name="Sichtig H."/>
        </authorList>
    </citation>
    <scope>NUCLEOTIDE SEQUENCE [LARGE SCALE GENOMIC DNA]</scope>
    <source>
        <strain evidence="10">ATCC 17749</strain>
        <strain evidence="9">FDAARGOS_97</strain>
    </source>
</reference>
<reference evidence="8 11" key="2">
    <citation type="submission" date="2019-09" db="EMBL/GenBank/DDBJ databases">
        <title>Draft genome sequencing and comparative genomics of hatchery-associated Vibrios.</title>
        <authorList>
            <person name="Kehlet-Delgado H."/>
            <person name="Mueller R.S."/>
        </authorList>
    </citation>
    <scope>NUCLEOTIDE SEQUENCE [LARGE SCALE GENOMIC DNA]</scope>
    <source>
        <strain evidence="8 11">081416A</strain>
    </source>
</reference>
<evidence type="ECO:0000256" key="2">
    <source>
        <dbReference type="PROSITE-ProRule" id="PRU00169"/>
    </source>
</evidence>
<dbReference type="GO" id="GO:0032993">
    <property type="term" value="C:protein-DNA complex"/>
    <property type="evidence" value="ECO:0007669"/>
    <property type="project" value="TreeGrafter"/>
</dbReference>
<dbReference type="InterPro" id="IPR016032">
    <property type="entry name" value="Sig_transdc_resp-reg_C-effctor"/>
</dbReference>
<dbReference type="GO" id="GO:0000976">
    <property type="term" value="F:transcription cis-regulatory region binding"/>
    <property type="evidence" value="ECO:0007669"/>
    <property type="project" value="TreeGrafter"/>
</dbReference>
<name>A0A0L7U7Z9_VIBAL</name>
<dbReference type="CDD" id="cd17574">
    <property type="entry name" value="REC_OmpR"/>
    <property type="match status" value="1"/>
</dbReference>
<sequence>MVGNTILLVEDDSEIARLTKMYLEAEGYTVTVIDNGQNALETIKGLKPDLVLLDLMLPGKNGAEICQEARKFYHGIIIVLTATDDEMSEVSLFKFGADDYLTKPIKGNILLARIEAALRRYCRQVDIVEEEKLSRYGISLCLRRSQAFYLQKDIGLTSSEFEILELLMLNVDKPVSRESCCRLARGIEYCITDRSIDMRISSLRKKFSKAHIHTATIKTIRHHGYMLTGK</sequence>
<evidence type="ECO:0000313" key="10">
    <source>
        <dbReference type="Proteomes" id="UP000054316"/>
    </source>
</evidence>
<reference evidence="7 12" key="4">
    <citation type="submission" date="2020-04" db="EMBL/GenBank/DDBJ databases">
        <title>Whole-genome sequencing of Vibrio spp. from China reveals different genetic environments of blaCTX-M-14 among diverse lineages.</title>
        <authorList>
            <person name="Zheng Z."/>
            <person name="Ye L."/>
            <person name="Chen S."/>
        </authorList>
    </citation>
    <scope>NUCLEOTIDE SEQUENCE [LARGE SCALE GENOMIC DNA]</scope>
    <source>
        <strain evidence="7 12">Vb1636</strain>
    </source>
</reference>
<feature type="domain" description="Response regulatory" evidence="4">
    <location>
        <begin position="5"/>
        <end position="118"/>
    </location>
</feature>
<dbReference type="PANTHER" id="PTHR48111:SF47">
    <property type="entry name" value="TRANSCRIPTIONAL REGULATORY PROTEIN RSTA"/>
    <property type="match status" value="1"/>
</dbReference>
<dbReference type="Gene3D" id="1.10.10.10">
    <property type="entry name" value="Winged helix-like DNA-binding domain superfamily/Winged helix DNA-binding domain"/>
    <property type="match status" value="1"/>
</dbReference>
<dbReference type="Pfam" id="PF00072">
    <property type="entry name" value="Response_reg"/>
    <property type="match status" value="1"/>
</dbReference>
<dbReference type="SMART" id="SM00448">
    <property type="entry name" value="REC"/>
    <property type="match status" value="1"/>
</dbReference>
<dbReference type="EMBL" id="VTYF01000012">
    <property type="protein sequence ID" value="NOI10881.1"/>
    <property type="molecule type" value="Genomic_DNA"/>
</dbReference>
<feature type="modified residue" description="4-aspartylphosphate" evidence="2">
    <location>
        <position position="54"/>
    </location>
</feature>
<dbReference type="Proteomes" id="UP000054316">
    <property type="component" value="Unassembled WGS sequence"/>
</dbReference>
<comment type="caution">
    <text evidence="6">The sequence shown here is derived from an EMBL/GenBank/DDBJ whole genome shotgun (WGS) entry which is preliminary data.</text>
</comment>
<evidence type="ECO:0000313" key="12">
    <source>
        <dbReference type="Proteomes" id="UP000565155"/>
    </source>
</evidence>
<protein>
    <submittedName>
        <fullName evidence="6">DNA-binding response regulator</fullName>
    </submittedName>
    <submittedName>
        <fullName evidence="7">Response regulator transcription factor</fullName>
    </submittedName>
</protein>
<dbReference type="GeneID" id="75165889"/>
<dbReference type="SUPFAM" id="SSF46894">
    <property type="entry name" value="C-terminal effector domain of the bipartite response regulators"/>
    <property type="match status" value="1"/>
</dbReference>
<keyword evidence="10" id="KW-1185">Reference proteome</keyword>
<dbReference type="InterPro" id="IPR001867">
    <property type="entry name" value="OmpR/PhoB-type_DNA-bd"/>
</dbReference>
<feature type="DNA-binding region" description="OmpR/PhoB-type" evidence="3">
    <location>
        <begin position="130"/>
        <end position="229"/>
    </location>
</feature>
<dbReference type="CDD" id="cd00383">
    <property type="entry name" value="trans_reg_C"/>
    <property type="match status" value="1"/>
</dbReference>
<dbReference type="EMBL" id="JABCMA010000024">
    <property type="protein sequence ID" value="NMR75508.1"/>
    <property type="molecule type" value="Genomic_DNA"/>
</dbReference>
<evidence type="ECO:0000313" key="9">
    <source>
        <dbReference type="EMBL" id="PNP19620.1"/>
    </source>
</evidence>
<evidence type="ECO:0000313" key="7">
    <source>
        <dbReference type="EMBL" id="NMR75508.1"/>
    </source>
</evidence>
<dbReference type="PROSITE" id="PS50110">
    <property type="entry name" value="RESPONSE_REGULATORY"/>
    <property type="match status" value="1"/>
</dbReference>
<evidence type="ECO:0000313" key="13">
    <source>
        <dbReference type="Proteomes" id="UP000714625"/>
    </source>
</evidence>
<dbReference type="RefSeq" id="WP_005373624.1">
    <property type="nucleotide sequence ID" value="NZ_AP023186.1"/>
</dbReference>
<evidence type="ECO:0000313" key="8">
    <source>
        <dbReference type="EMBL" id="NOI10881.1"/>
    </source>
</evidence>
<dbReference type="InterPro" id="IPR036388">
    <property type="entry name" value="WH-like_DNA-bd_sf"/>
</dbReference>
<organism evidence="6 13">
    <name type="scientific">Vibrio alginolyticus</name>
    <dbReference type="NCBI Taxonomy" id="663"/>
    <lineage>
        <taxon>Bacteria</taxon>
        <taxon>Pseudomonadati</taxon>
        <taxon>Pseudomonadota</taxon>
        <taxon>Gammaproteobacteria</taxon>
        <taxon>Vibrionales</taxon>
        <taxon>Vibrionaceae</taxon>
        <taxon>Vibrio</taxon>
    </lineage>
</organism>
<dbReference type="SUPFAM" id="SSF52172">
    <property type="entry name" value="CheY-like"/>
    <property type="match status" value="1"/>
</dbReference>
<dbReference type="GO" id="GO:0000156">
    <property type="term" value="F:phosphorelay response regulator activity"/>
    <property type="evidence" value="ECO:0007669"/>
    <property type="project" value="TreeGrafter"/>
</dbReference>
<proteinExistence type="predicted"/>
<dbReference type="EMBL" id="AAXMUW010000052">
    <property type="protein sequence ID" value="EGQ9137358.1"/>
    <property type="molecule type" value="Genomic_DNA"/>
</dbReference>
<evidence type="ECO:0000259" key="5">
    <source>
        <dbReference type="PROSITE" id="PS51755"/>
    </source>
</evidence>
<dbReference type="PROSITE" id="PS51755">
    <property type="entry name" value="OMPR_PHOB"/>
    <property type="match status" value="1"/>
</dbReference>
<dbReference type="Proteomes" id="UP000532247">
    <property type="component" value="Unassembled WGS sequence"/>
</dbReference>
<evidence type="ECO:0000259" key="4">
    <source>
        <dbReference type="PROSITE" id="PS50110"/>
    </source>
</evidence>
<dbReference type="Proteomes" id="UP000565155">
    <property type="component" value="Unassembled WGS sequence"/>
</dbReference>
<dbReference type="InterPro" id="IPR039420">
    <property type="entry name" value="WalR-like"/>
</dbReference>
<keyword evidence="1 3" id="KW-0238">DNA-binding</keyword>
<dbReference type="Gene3D" id="3.40.50.2300">
    <property type="match status" value="1"/>
</dbReference>
<evidence type="ECO:0000256" key="1">
    <source>
        <dbReference type="ARBA" id="ARBA00023125"/>
    </source>
</evidence>